<evidence type="ECO:0000313" key="1">
    <source>
        <dbReference type="EMBL" id="GFY15134.1"/>
    </source>
</evidence>
<reference evidence="1" key="1">
    <citation type="submission" date="2020-08" db="EMBL/GenBank/DDBJ databases">
        <title>Multicomponent nature underlies the extraordinary mechanical properties of spider dragline silk.</title>
        <authorList>
            <person name="Kono N."/>
            <person name="Nakamura H."/>
            <person name="Mori M."/>
            <person name="Yoshida Y."/>
            <person name="Ohtoshi R."/>
            <person name="Malay A.D."/>
            <person name="Moran D.A.P."/>
            <person name="Tomita M."/>
            <person name="Numata K."/>
            <person name="Arakawa K."/>
        </authorList>
    </citation>
    <scope>NUCLEOTIDE SEQUENCE</scope>
</reference>
<proteinExistence type="predicted"/>
<name>A0A8X6SJY8_TRICX</name>
<protein>
    <submittedName>
        <fullName evidence="1">Uncharacterized protein</fullName>
    </submittedName>
</protein>
<dbReference type="EMBL" id="BMAU01021334">
    <property type="protein sequence ID" value="GFY15134.1"/>
    <property type="molecule type" value="Genomic_DNA"/>
</dbReference>
<comment type="caution">
    <text evidence="1">The sequence shown here is derived from an EMBL/GenBank/DDBJ whole genome shotgun (WGS) entry which is preliminary data.</text>
</comment>
<dbReference type="Proteomes" id="UP000887159">
    <property type="component" value="Unassembled WGS sequence"/>
</dbReference>
<dbReference type="AlphaFoldDB" id="A0A8X6SJY8"/>
<evidence type="ECO:0000313" key="2">
    <source>
        <dbReference type="Proteomes" id="UP000887159"/>
    </source>
</evidence>
<sequence>MEIKLPSSGLLLIVLSLWRLIHLSTVKFAYSAFNTLSLKFSPRTLLALFTATTLAIPGLRIRLSMVLLLQEGISDRPFLCDSESSRCTLPRWWKSTPR</sequence>
<keyword evidence="2" id="KW-1185">Reference proteome</keyword>
<accession>A0A8X6SJY8</accession>
<organism evidence="1 2">
    <name type="scientific">Trichonephila clavipes</name>
    <name type="common">Golden silk orbweaver</name>
    <name type="synonym">Nephila clavipes</name>
    <dbReference type="NCBI Taxonomy" id="2585209"/>
    <lineage>
        <taxon>Eukaryota</taxon>
        <taxon>Metazoa</taxon>
        <taxon>Ecdysozoa</taxon>
        <taxon>Arthropoda</taxon>
        <taxon>Chelicerata</taxon>
        <taxon>Arachnida</taxon>
        <taxon>Araneae</taxon>
        <taxon>Araneomorphae</taxon>
        <taxon>Entelegynae</taxon>
        <taxon>Araneoidea</taxon>
        <taxon>Nephilidae</taxon>
        <taxon>Trichonephila</taxon>
    </lineage>
</organism>
<gene>
    <name evidence="1" type="ORF">TNCV_1569491</name>
</gene>